<dbReference type="Gene3D" id="2.60.40.10">
    <property type="entry name" value="Immunoglobulins"/>
    <property type="match status" value="1"/>
</dbReference>
<evidence type="ECO:0000256" key="3">
    <source>
        <dbReference type="ARBA" id="ARBA00022840"/>
    </source>
</evidence>
<feature type="domain" description="Protein kinase" evidence="7">
    <location>
        <begin position="291"/>
        <end position="552"/>
    </location>
</feature>
<evidence type="ECO:0000259" key="7">
    <source>
        <dbReference type="PROSITE" id="PS50011"/>
    </source>
</evidence>
<dbReference type="InterPro" id="IPR000719">
    <property type="entry name" value="Prot_kinase_dom"/>
</dbReference>
<dbReference type="GO" id="GO:0046872">
    <property type="term" value="F:metal ion binding"/>
    <property type="evidence" value="ECO:0007669"/>
    <property type="project" value="UniProtKB-KW"/>
</dbReference>
<keyword evidence="5" id="KW-0460">Magnesium</keyword>
<feature type="compositionally biased region" description="Polar residues" evidence="6">
    <location>
        <begin position="584"/>
        <end position="596"/>
    </location>
</feature>
<feature type="compositionally biased region" description="Low complexity" evidence="6">
    <location>
        <begin position="573"/>
        <end position="583"/>
    </location>
</feature>
<protein>
    <submittedName>
        <fullName evidence="9">Ephrin type-A receptor 10</fullName>
    </submittedName>
</protein>
<organism evidence="9 10">
    <name type="scientific">Holothuria leucospilota</name>
    <name type="common">Black long sea cucumber</name>
    <name type="synonym">Mertensiothuria leucospilota</name>
    <dbReference type="NCBI Taxonomy" id="206669"/>
    <lineage>
        <taxon>Eukaryota</taxon>
        <taxon>Metazoa</taxon>
        <taxon>Echinodermata</taxon>
        <taxon>Eleutherozoa</taxon>
        <taxon>Echinozoa</taxon>
        <taxon>Holothuroidea</taxon>
        <taxon>Aspidochirotacea</taxon>
        <taxon>Aspidochirotida</taxon>
        <taxon>Holothuriidae</taxon>
        <taxon>Holothuria</taxon>
    </lineage>
</organism>
<dbReference type="InterPro" id="IPR007110">
    <property type="entry name" value="Ig-like_dom"/>
</dbReference>
<evidence type="ECO:0000259" key="8">
    <source>
        <dbReference type="PROSITE" id="PS50835"/>
    </source>
</evidence>
<dbReference type="InterPro" id="IPR050198">
    <property type="entry name" value="Non-receptor_tyrosine_kinases"/>
</dbReference>
<evidence type="ECO:0000256" key="2">
    <source>
        <dbReference type="ARBA" id="ARBA00022741"/>
    </source>
</evidence>
<evidence type="ECO:0000313" key="10">
    <source>
        <dbReference type="Proteomes" id="UP001152320"/>
    </source>
</evidence>
<keyword evidence="10" id="KW-1185">Reference proteome</keyword>
<keyword evidence="9" id="KW-0675">Receptor</keyword>
<dbReference type="InterPro" id="IPR001245">
    <property type="entry name" value="Ser-Thr/Tyr_kinase_cat_dom"/>
</dbReference>
<comment type="subcellular location">
    <subcellularLocation>
        <location evidence="1">Membrane</location>
        <topology evidence="1">Single-pass membrane protein</topology>
    </subcellularLocation>
</comment>
<evidence type="ECO:0000256" key="1">
    <source>
        <dbReference type="ARBA" id="ARBA00004167"/>
    </source>
</evidence>
<dbReference type="InterPro" id="IPR011009">
    <property type="entry name" value="Kinase-like_dom_sf"/>
</dbReference>
<accession>A0A9Q1H5R1</accession>
<evidence type="ECO:0000256" key="6">
    <source>
        <dbReference type="SAM" id="MobiDB-lite"/>
    </source>
</evidence>
<feature type="domain" description="Ig-like" evidence="8">
    <location>
        <begin position="63"/>
        <end position="162"/>
    </location>
</feature>
<dbReference type="PROSITE" id="PS50011">
    <property type="entry name" value="PROTEIN_KINASE_DOM"/>
    <property type="match status" value="1"/>
</dbReference>
<gene>
    <name evidence="9" type="ORF">HOLleu_23695</name>
</gene>
<dbReference type="InterPro" id="IPR036179">
    <property type="entry name" value="Ig-like_dom_sf"/>
</dbReference>
<evidence type="ECO:0000313" key="9">
    <source>
        <dbReference type="EMBL" id="KAJ8033450.1"/>
    </source>
</evidence>
<reference evidence="9" key="1">
    <citation type="submission" date="2021-10" db="EMBL/GenBank/DDBJ databases">
        <title>Tropical sea cucumber genome reveals ecological adaptation and Cuvierian tubules defense mechanism.</title>
        <authorList>
            <person name="Chen T."/>
        </authorList>
    </citation>
    <scope>NUCLEOTIDE SEQUENCE</scope>
    <source>
        <strain evidence="9">Nanhai2018</strain>
        <tissue evidence="9">Muscle</tissue>
    </source>
</reference>
<keyword evidence="3" id="KW-0067">ATP-binding</keyword>
<dbReference type="InterPro" id="IPR013783">
    <property type="entry name" value="Ig-like_fold"/>
</dbReference>
<dbReference type="EMBL" id="JAIZAY010000011">
    <property type="protein sequence ID" value="KAJ8033450.1"/>
    <property type="molecule type" value="Genomic_DNA"/>
</dbReference>
<feature type="region of interest" description="Disordered" evidence="6">
    <location>
        <begin position="572"/>
        <end position="596"/>
    </location>
</feature>
<keyword evidence="5" id="KW-0479">Metal-binding</keyword>
<dbReference type="GO" id="GO:0005524">
    <property type="term" value="F:ATP binding"/>
    <property type="evidence" value="ECO:0007669"/>
    <property type="project" value="UniProtKB-KW"/>
</dbReference>
<dbReference type="GO" id="GO:0016020">
    <property type="term" value="C:membrane"/>
    <property type="evidence" value="ECO:0007669"/>
    <property type="project" value="UniProtKB-SubCell"/>
</dbReference>
<dbReference type="SUPFAM" id="SSF56112">
    <property type="entry name" value="Protein kinase-like (PK-like)"/>
    <property type="match status" value="1"/>
</dbReference>
<keyword evidence="4" id="KW-0325">Glycoprotein</keyword>
<dbReference type="AlphaFoldDB" id="A0A9Q1H5R1"/>
<dbReference type="GO" id="GO:0004672">
    <property type="term" value="F:protein kinase activity"/>
    <property type="evidence" value="ECO:0007669"/>
    <property type="project" value="InterPro"/>
</dbReference>
<dbReference type="Pfam" id="PF07714">
    <property type="entry name" value="PK_Tyr_Ser-Thr"/>
    <property type="match status" value="1"/>
</dbReference>
<evidence type="ECO:0000256" key="5">
    <source>
        <dbReference type="PIRSR" id="PIRSR000615-3"/>
    </source>
</evidence>
<keyword evidence="2" id="KW-0547">Nucleotide-binding</keyword>
<name>A0A9Q1H5R1_HOLLE</name>
<comment type="caution">
    <text evidence="9">The sequence shown here is derived from an EMBL/GenBank/DDBJ whole genome shotgun (WGS) entry which is preliminary data.</text>
</comment>
<dbReference type="Gene3D" id="1.10.510.10">
    <property type="entry name" value="Transferase(Phosphotransferase) domain 1"/>
    <property type="match status" value="1"/>
</dbReference>
<dbReference type="SUPFAM" id="SSF48726">
    <property type="entry name" value="Immunoglobulin"/>
    <property type="match status" value="1"/>
</dbReference>
<evidence type="ECO:0000256" key="4">
    <source>
        <dbReference type="ARBA" id="ARBA00023180"/>
    </source>
</evidence>
<dbReference type="PANTHER" id="PTHR24418">
    <property type="entry name" value="TYROSINE-PROTEIN KINASE"/>
    <property type="match status" value="1"/>
</dbReference>
<feature type="binding site" evidence="5">
    <location>
        <position position="444"/>
    </location>
    <ligand>
        <name>Mg(2+)</name>
        <dbReference type="ChEBI" id="CHEBI:18420"/>
    </ligand>
</feature>
<dbReference type="PROSITE" id="PS50835">
    <property type="entry name" value="IG_LIKE"/>
    <property type="match status" value="1"/>
</dbReference>
<proteinExistence type="predicted"/>
<dbReference type="Proteomes" id="UP001152320">
    <property type="component" value="Chromosome 11"/>
</dbReference>
<sequence>MTKVNLTSTHRMVLNSETNFTFDTILTVMMKPGDEGGIVTCFSEDQLSSSQLVRMNYEVYVAPTVYLTINGEGISDILKIKKHKEIIASCHAIGAKPSVNISWSINDEMIDSSDKISNVINVSSQNNETYDTVSILHLRPDITKGNVTCISRDISGKEIRITGTFQVVENMGDLIPLFVLRYGPYLAVPALIVLMGLCGYRVAKKRLGCRKKDANITRSTEHNSSFWIFPTESTTTNLELEPTRHSQSEPVLTCPDVTTLSMRSRLTEPGDYYTEVQEKPSNEKLFNSKDICLVLNIKMGKIYNRWMGTLTLPNGKMHPVLVTTISDSVLKSRALHWDVYIKRILYLPRAMGLVAVEGMYLHKERLYLLHKHLTFDTLETRIFRDQNDTHLKPCEDTLPAWEVLSYMIGILGGLELIHMHGFLHPGLTTKKVLVTEPGQCKIYDFCLSEDAPNKVVLAKTKRSYNQFAPETLERNEYTKASDVWSIGVVFWETLTGGISPFPDNMVSMDRPTPSPQDWPDHYRQLRNKHIFKCWLKFQKKRPTVTSLKTSLLKVCDSDNDLHRAYYSRSLKNGSSEEASGSAENLYQSDQYGTTMS</sequence>